<organism evidence="6 7">
    <name type="scientific">Brevirhabdus pacifica</name>
    <dbReference type="NCBI Taxonomy" id="1267768"/>
    <lineage>
        <taxon>Bacteria</taxon>
        <taxon>Pseudomonadati</taxon>
        <taxon>Pseudomonadota</taxon>
        <taxon>Alphaproteobacteria</taxon>
        <taxon>Rhodobacterales</taxon>
        <taxon>Paracoccaceae</taxon>
        <taxon>Brevirhabdus</taxon>
    </lineage>
</organism>
<evidence type="ECO:0000313" key="7">
    <source>
        <dbReference type="Proteomes" id="UP000187266"/>
    </source>
</evidence>
<evidence type="ECO:0000256" key="4">
    <source>
        <dbReference type="ARBA" id="ARBA00022989"/>
    </source>
</evidence>
<protein>
    <submittedName>
        <fullName evidence="6">Uncharacterized protein</fullName>
    </submittedName>
</protein>
<accession>A0A2M9D4H0</accession>
<gene>
    <name evidence="6" type="ORF">BV394_10990</name>
</gene>
<accession>A0A1U7DJS9</accession>
<evidence type="ECO:0000256" key="3">
    <source>
        <dbReference type="ARBA" id="ARBA00022692"/>
    </source>
</evidence>
<dbReference type="InterPro" id="IPR019108">
    <property type="entry name" value="Caa3_assmbl_CtaG-rel"/>
</dbReference>
<sequence>MTAPLNMAAGVAAALLLAAVWAGPVDRLVAEPFAAHMLRHMTLVALAAPLLVLAMPRALAHHAPPVLAGAVIEFVVVWGWHLPGLHALARDSHGWMLLEQAMFLGAGVLVWAGALAGLEDKAPTGRGGAALAGAGGLLLTSMHMTLLGALFILARAPLYGSSLEGLQLGGMLMLGIGTPVYLVGGLILSARALGHGAAGSELASGELASGDLAGTDGRQ</sequence>
<evidence type="ECO:0000313" key="6">
    <source>
        <dbReference type="EMBL" id="APX90185.1"/>
    </source>
</evidence>
<dbReference type="Pfam" id="PF09678">
    <property type="entry name" value="Caa3_CtaG"/>
    <property type="match status" value="1"/>
</dbReference>
<keyword evidence="7" id="KW-1185">Reference proteome</keyword>
<keyword evidence="3" id="KW-0812">Transmembrane</keyword>
<dbReference type="RefSeq" id="WP_076980202.1">
    <property type="nucleotide sequence ID" value="NZ_CP019124.1"/>
</dbReference>
<name>A0A1U7DJS9_9RHOB</name>
<keyword evidence="5" id="KW-0472">Membrane</keyword>
<comment type="subcellular location">
    <subcellularLocation>
        <location evidence="1">Cell membrane</location>
        <topology evidence="1">Multi-pass membrane protein</topology>
    </subcellularLocation>
</comment>
<evidence type="ECO:0000256" key="1">
    <source>
        <dbReference type="ARBA" id="ARBA00004651"/>
    </source>
</evidence>
<keyword evidence="4" id="KW-1133">Transmembrane helix</keyword>
<reference evidence="6 7" key="1">
    <citation type="submission" date="2017-01" db="EMBL/GenBank/DDBJ databases">
        <title>Genomic analysis of Xuhuaishuia manganoxidans DY6-4.</title>
        <authorList>
            <person name="Wang X."/>
        </authorList>
    </citation>
    <scope>NUCLEOTIDE SEQUENCE [LARGE SCALE GENOMIC DNA]</scope>
    <source>
        <strain evidence="6 7">DY6-4</strain>
    </source>
</reference>
<evidence type="ECO:0000256" key="2">
    <source>
        <dbReference type="ARBA" id="ARBA00022475"/>
    </source>
</evidence>
<dbReference type="GO" id="GO:0005886">
    <property type="term" value="C:plasma membrane"/>
    <property type="evidence" value="ECO:0007669"/>
    <property type="project" value="UniProtKB-SubCell"/>
</dbReference>
<dbReference type="AlphaFoldDB" id="A0A1U7DJS9"/>
<proteinExistence type="predicted"/>
<dbReference type="EMBL" id="CP019124">
    <property type="protein sequence ID" value="APX90185.1"/>
    <property type="molecule type" value="Genomic_DNA"/>
</dbReference>
<dbReference type="Proteomes" id="UP000187266">
    <property type="component" value="Chromosome"/>
</dbReference>
<dbReference type="STRING" id="1267768.BV394_10990"/>
<keyword evidence="2" id="KW-1003">Cell membrane</keyword>
<evidence type="ECO:0000256" key="5">
    <source>
        <dbReference type="ARBA" id="ARBA00023136"/>
    </source>
</evidence>